<proteinExistence type="predicted"/>
<gene>
    <name evidence="2" type="ORF">CK203_094276</name>
</gene>
<accession>A0A438DZF6</accession>
<dbReference type="EMBL" id="QGNW01001450">
    <property type="protein sequence ID" value="RVW40874.1"/>
    <property type="molecule type" value="Genomic_DNA"/>
</dbReference>
<reference evidence="2 3" key="1">
    <citation type="journal article" date="2018" name="PLoS Genet.">
        <title>Population sequencing reveals clonal diversity and ancestral inbreeding in the grapevine cultivar Chardonnay.</title>
        <authorList>
            <person name="Roach M.J."/>
            <person name="Johnson D.L."/>
            <person name="Bohlmann J."/>
            <person name="van Vuuren H.J."/>
            <person name="Jones S.J."/>
            <person name="Pretorius I.S."/>
            <person name="Schmidt S.A."/>
            <person name="Borneman A.R."/>
        </authorList>
    </citation>
    <scope>NUCLEOTIDE SEQUENCE [LARGE SCALE GENOMIC DNA]</scope>
    <source>
        <strain evidence="3">cv. Chardonnay</strain>
        <tissue evidence="2">Leaf</tissue>
    </source>
</reference>
<sequence>MARTRGAQFSSPSSRKRVAPQTPVQGSTSKPPRHLTSHLQLRRTNESPVRRYHTGQVTSHPRRKLSPSSGTPSIAPEVSYGTIAYSKGFLLSPCGNGFLSIHDHTPCPEPTLIHFTIDGRHGASTGQYLQRKELPPSMFFIDALLRHNIFPLQHWVQRRGVLLGHYIGYLRDSSLALIISLWSSFYILKKRSIRRSCSELMPFLYCSPDCYVRFWNTWATQLSLNLSANGFFERYSL</sequence>
<comment type="caution">
    <text evidence="2">The sequence shown here is derived from an EMBL/GenBank/DDBJ whole genome shotgun (WGS) entry which is preliminary data.</text>
</comment>
<feature type="region of interest" description="Disordered" evidence="1">
    <location>
        <begin position="1"/>
        <end position="73"/>
    </location>
</feature>
<evidence type="ECO:0000313" key="3">
    <source>
        <dbReference type="Proteomes" id="UP000288805"/>
    </source>
</evidence>
<evidence type="ECO:0000313" key="2">
    <source>
        <dbReference type="EMBL" id="RVW40874.1"/>
    </source>
</evidence>
<dbReference type="AlphaFoldDB" id="A0A438DZF6"/>
<organism evidence="2 3">
    <name type="scientific">Vitis vinifera</name>
    <name type="common">Grape</name>
    <dbReference type="NCBI Taxonomy" id="29760"/>
    <lineage>
        <taxon>Eukaryota</taxon>
        <taxon>Viridiplantae</taxon>
        <taxon>Streptophyta</taxon>
        <taxon>Embryophyta</taxon>
        <taxon>Tracheophyta</taxon>
        <taxon>Spermatophyta</taxon>
        <taxon>Magnoliopsida</taxon>
        <taxon>eudicotyledons</taxon>
        <taxon>Gunneridae</taxon>
        <taxon>Pentapetalae</taxon>
        <taxon>rosids</taxon>
        <taxon>Vitales</taxon>
        <taxon>Vitaceae</taxon>
        <taxon>Viteae</taxon>
        <taxon>Vitis</taxon>
    </lineage>
</organism>
<name>A0A438DZF6_VITVI</name>
<protein>
    <submittedName>
        <fullName evidence="2">Uncharacterized protein</fullName>
    </submittedName>
</protein>
<evidence type="ECO:0000256" key="1">
    <source>
        <dbReference type="SAM" id="MobiDB-lite"/>
    </source>
</evidence>
<dbReference type="Proteomes" id="UP000288805">
    <property type="component" value="Unassembled WGS sequence"/>
</dbReference>